<protein>
    <recommendedName>
        <fullName evidence="1">Phosphatidylinositol transfer protein N-terminal domain-containing protein</fullName>
    </recommendedName>
</protein>
<evidence type="ECO:0000259" key="1">
    <source>
        <dbReference type="Pfam" id="PF02121"/>
    </source>
</evidence>
<dbReference type="GO" id="GO:0005548">
    <property type="term" value="F:phospholipid transporter activity"/>
    <property type="evidence" value="ECO:0007669"/>
    <property type="project" value="InterPro"/>
</dbReference>
<dbReference type="KEGG" id="spu:115922639"/>
<dbReference type="InterPro" id="IPR055261">
    <property type="entry name" value="PI_transfer_N"/>
</dbReference>
<dbReference type="GeneID" id="115922639"/>
<dbReference type="OMA" id="HTRIYTN"/>
<dbReference type="EnsemblMetazoa" id="XM_030981886">
    <property type="protein sequence ID" value="XP_030837746"/>
    <property type="gene ID" value="LOC115922639"/>
</dbReference>
<evidence type="ECO:0000313" key="3">
    <source>
        <dbReference type="Proteomes" id="UP000007110"/>
    </source>
</evidence>
<dbReference type="Proteomes" id="UP000007110">
    <property type="component" value="Unassembled WGS sequence"/>
</dbReference>
<organism evidence="2 3">
    <name type="scientific">Strongylocentrotus purpuratus</name>
    <name type="common">Purple sea urchin</name>
    <dbReference type="NCBI Taxonomy" id="7668"/>
    <lineage>
        <taxon>Eukaryota</taxon>
        <taxon>Metazoa</taxon>
        <taxon>Echinodermata</taxon>
        <taxon>Eleutherozoa</taxon>
        <taxon>Echinozoa</taxon>
        <taxon>Echinoidea</taxon>
        <taxon>Euechinoidea</taxon>
        <taxon>Echinacea</taxon>
        <taxon>Camarodonta</taxon>
        <taxon>Echinidea</taxon>
        <taxon>Strongylocentrotidae</taxon>
        <taxon>Strongylocentrotus</taxon>
    </lineage>
</organism>
<dbReference type="Pfam" id="PF02121">
    <property type="entry name" value="IP_trans"/>
    <property type="match status" value="1"/>
</dbReference>
<proteinExistence type="predicted"/>
<dbReference type="PANTHER" id="PTHR10658:SF11">
    <property type="entry name" value="VIBRATOR, ISOFORM B"/>
    <property type="match status" value="1"/>
</dbReference>
<dbReference type="OrthoDB" id="18453at2759"/>
<evidence type="ECO:0000313" key="2">
    <source>
        <dbReference type="EnsemblMetazoa" id="XP_030837746"/>
    </source>
</evidence>
<dbReference type="RefSeq" id="XP_030837746.1">
    <property type="nucleotide sequence ID" value="XM_030981886.1"/>
</dbReference>
<dbReference type="InterPro" id="IPR001666">
    <property type="entry name" value="PI_transfer"/>
</dbReference>
<keyword evidence="3" id="KW-1185">Reference proteome</keyword>
<sequence>MEIEFKWFGLQEKVQKDISRAHTRIYTNFYRTLICSLDEWYGMTMEDIRELEAKIKRDLDEARVSGEVRGMVEN</sequence>
<dbReference type="SUPFAM" id="SSF55961">
    <property type="entry name" value="Bet v1-like"/>
    <property type="match status" value="1"/>
</dbReference>
<dbReference type="Gene3D" id="3.30.530.20">
    <property type="match status" value="1"/>
</dbReference>
<name>A0A7M7NKC9_STRPU</name>
<accession>A0A7M7NKC9</accession>
<reference evidence="3" key="1">
    <citation type="submission" date="2015-02" db="EMBL/GenBank/DDBJ databases">
        <title>Genome sequencing for Strongylocentrotus purpuratus.</title>
        <authorList>
            <person name="Murali S."/>
            <person name="Liu Y."/>
            <person name="Vee V."/>
            <person name="English A."/>
            <person name="Wang M."/>
            <person name="Skinner E."/>
            <person name="Han Y."/>
            <person name="Muzny D.M."/>
            <person name="Worley K.C."/>
            <person name="Gibbs R.A."/>
        </authorList>
    </citation>
    <scope>NUCLEOTIDE SEQUENCE</scope>
</reference>
<dbReference type="InterPro" id="IPR023393">
    <property type="entry name" value="START-like_dom_sf"/>
</dbReference>
<feature type="domain" description="Phosphatidylinositol transfer protein N-terminal" evidence="1">
    <location>
        <begin position="2"/>
        <end position="56"/>
    </location>
</feature>
<dbReference type="AlphaFoldDB" id="A0A7M7NKC9"/>
<reference evidence="2" key="2">
    <citation type="submission" date="2021-01" db="UniProtKB">
        <authorList>
            <consortium name="EnsemblMetazoa"/>
        </authorList>
    </citation>
    <scope>IDENTIFICATION</scope>
</reference>
<dbReference type="InParanoid" id="A0A7M7NKC9"/>
<dbReference type="PANTHER" id="PTHR10658">
    <property type="entry name" value="PHOSPHATIDYLINOSITOL TRANSFER PROTEIN"/>
    <property type="match status" value="1"/>
</dbReference>